<reference evidence="1 2" key="1">
    <citation type="submission" date="2021-01" db="EMBL/GenBank/DDBJ databases">
        <title>Entomomonas sp. F2A isolated from a house cricket (Acheta domesticus).</title>
        <authorList>
            <person name="Spergser J."/>
            <person name="Busse H.-J."/>
        </authorList>
    </citation>
    <scope>NUCLEOTIDE SEQUENCE [LARGE SCALE GENOMIC DNA]</scope>
    <source>
        <strain evidence="1 2">F2A</strain>
    </source>
</reference>
<organism evidence="1 2">
    <name type="scientific">Entomomonas asaccharolytica</name>
    <dbReference type="NCBI Taxonomy" id="2785331"/>
    <lineage>
        <taxon>Bacteria</taxon>
        <taxon>Pseudomonadati</taxon>
        <taxon>Pseudomonadota</taxon>
        <taxon>Gammaproteobacteria</taxon>
        <taxon>Pseudomonadales</taxon>
        <taxon>Pseudomonadaceae</taxon>
        <taxon>Entomomonas</taxon>
    </lineage>
</organism>
<dbReference type="EMBL" id="CP067393">
    <property type="protein sequence ID" value="QQP86820.1"/>
    <property type="molecule type" value="Genomic_DNA"/>
</dbReference>
<evidence type="ECO:0000313" key="2">
    <source>
        <dbReference type="Proteomes" id="UP000595278"/>
    </source>
</evidence>
<accession>A0A974NHA9</accession>
<proteinExistence type="predicted"/>
<evidence type="ECO:0000313" key="1">
    <source>
        <dbReference type="EMBL" id="QQP86820.1"/>
    </source>
</evidence>
<gene>
    <name evidence="1" type="ORF">JHT90_06155</name>
</gene>
<protein>
    <submittedName>
        <fullName evidence="1">Uncharacterized protein</fullName>
    </submittedName>
</protein>
<dbReference type="AlphaFoldDB" id="A0A974NHA9"/>
<name>A0A974NHA9_9GAMM</name>
<keyword evidence="2" id="KW-1185">Reference proteome</keyword>
<dbReference type="RefSeq" id="WP_201095261.1">
    <property type="nucleotide sequence ID" value="NZ_CP067393.1"/>
</dbReference>
<sequence>MKKDKQPITPAERMKAKRLREKELHQRLGGKEKRIHLYNYSVEHIKTIMEKCDYSCEDEAIVDALAVATQVVLQNEADFNNYLSMSRKK</sequence>
<dbReference type="Proteomes" id="UP000595278">
    <property type="component" value="Chromosome"/>
</dbReference>
<dbReference type="KEGG" id="eaz:JHT90_06155"/>